<keyword evidence="7" id="KW-0007">Acetylation</keyword>
<dbReference type="AlphaFoldDB" id="A0A8C2MCF5"/>
<dbReference type="InterPro" id="IPR002347">
    <property type="entry name" value="SDR_fam"/>
</dbReference>
<dbReference type="InterPro" id="IPR029069">
    <property type="entry name" value="HotDog_dom_sf"/>
</dbReference>
<dbReference type="PANTHER" id="PTHR45024">
    <property type="entry name" value="DEHYDROGENASES, SHORT CHAIN"/>
    <property type="match status" value="1"/>
</dbReference>
<dbReference type="Proteomes" id="UP000694386">
    <property type="component" value="Unplaced"/>
</dbReference>
<comment type="function">
    <text evidence="24">Bifunctional enzyme acting on the peroxisomal fatty acid beta-oxidation pathway. Catalyzes two of the four reactions in fatty acid degradation: hydration of 2-enoyl-CoA (trans-2-enoyl-CoA) to produce (3R)-3-hydroxyacyl-CoA, and dehydrogenation of (3R)-3-hydroxyacyl-CoA to produce 3-ketoacyl-CoA (3-oxoacyl-CoA), which is further metabolized by SCPx. Can use straight-chain and branched-chain fatty acids, as well as bile acid intermediates as substrates.</text>
</comment>
<dbReference type="Gene3D" id="1.10.287.4290">
    <property type="match status" value="1"/>
</dbReference>
<dbReference type="GO" id="GO:1901570">
    <property type="term" value="P:fatty acid derivative biosynthetic process"/>
    <property type="evidence" value="ECO:0007669"/>
    <property type="project" value="Ensembl"/>
</dbReference>
<dbReference type="SUPFAM" id="SSF51735">
    <property type="entry name" value="NAD(P)-binding Rossmann-fold domains"/>
    <property type="match status" value="1"/>
</dbReference>
<feature type="domain" description="Peroxisomal multifunctional enzyme type 2-like N-terminal" evidence="30">
    <location>
        <begin position="333"/>
        <end position="460"/>
    </location>
</feature>
<evidence type="ECO:0000256" key="25">
    <source>
        <dbReference type="ARBA" id="ARBA00079769"/>
    </source>
</evidence>
<comment type="subunit">
    <text evidence="4">Homodimer.</text>
</comment>
<evidence type="ECO:0000259" key="30">
    <source>
        <dbReference type="Pfam" id="PF22622"/>
    </source>
</evidence>
<dbReference type="GO" id="GO:0006636">
    <property type="term" value="P:unsaturated fatty acid biosynthetic process"/>
    <property type="evidence" value="ECO:0007669"/>
    <property type="project" value="Ensembl"/>
</dbReference>
<dbReference type="Gene3D" id="3.10.129.10">
    <property type="entry name" value="Hotdog Thioesterase"/>
    <property type="match status" value="2"/>
</dbReference>
<dbReference type="CDD" id="cd05353">
    <property type="entry name" value="hydroxyacyl-CoA-like_DH_SDR_c-like"/>
    <property type="match status" value="1"/>
</dbReference>
<dbReference type="Ensembl" id="ENSCGRT00001021228.1">
    <property type="protein sequence ID" value="ENSCGRP00001016984.1"/>
    <property type="gene ID" value="ENSCGRG00001017147.1"/>
</dbReference>
<comment type="catalytic activity">
    <reaction evidence="13">
        <text>(3R)-hydroxyhexadecanedioyl-CoA + NAD(+) = 3-oxohexadecanedioyl-CoA + NADH + H(+)</text>
        <dbReference type="Rhea" id="RHEA:40263"/>
        <dbReference type="ChEBI" id="CHEBI:15378"/>
        <dbReference type="ChEBI" id="CHEBI:57540"/>
        <dbReference type="ChEBI" id="CHEBI:57945"/>
        <dbReference type="ChEBI" id="CHEBI:77079"/>
        <dbReference type="ChEBI" id="CHEBI:77081"/>
    </reaction>
    <physiologicalReaction direction="left-to-right" evidence="13">
        <dbReference type="Rhea" id="RHEA:40264"/>
    </physiologicalReaction>
</comment>
<feature type="domain" description="SCP2" evidence="29">
    <location>
        <begin position="626"/>
        <end position="724"/>
    </location>
</feature>
<evidence type="ECO:0000256" key="7">
    <source>
        <dbReference type="ARBA" id="ARBA00022990"/>
    </source>
</evidence>
<reference evidence="31" key="1">
    <citation type="submission" date="2025-08" db="UniProtKB">
        <authorList>
            <consortium name="Ensembl"/>
        </authorList>
    </citation>
    <scope>IDENTIFICATION</scope>
</reference>
<reference evidence="31" key="2">
    <citation type="submission" date="2025-09" db="UniProtKB">
        <authorList>
            <consortium name="Ensembl"/>
        </authorList>
    </citation>
    <scope>IDENTIFICATION</scope>
</reference>
<comment type="pathway">
    <text evidence="2">Lipid metabolism; fatty acid beta-oxidation.</text>
</comment>
<keyword evidence="11" id="KW-0456">Lyase</keyword>
<dbReference type="GO" id="GO:0008210">
    <property type="term" value="P:estrogen metabolic process"/>
    <property type="evidence" value="ECO:0007669"/>
    <property type="project" value="Ensembl"/>
</dbReference>
<comment type="subcellular location">
    <subcellularLocation>
        <location evidence="1">Peroxisome</location>
    </subcellularLocation>
</comment>
<evidence type="ECO:0000256" key="9">
    <source>
        <dbReference type="ARBA" id="ARBA00023098"/>
    </source>
</evidence>
<dbReference type="PRINTS" id="PR00080">
    <property type="entry name" value="SDRFAMILY"/>
</dbReference>
<comment type="catalytic activity">
    <reaction evidence="21">
        <text>a (3R)-3-hydroxyacyl-CoA = a (2E)-enoyl-CoA + H2O</text>
        <dbReference type="Rhea" id="RHEA:26526"/>
        <dbReference type="ChEBI" id="CHEBI:15377"/>
        <dbReference type="ChEBI" id="CHEBI:57319"/>
        <dbReference type="ChEBI" id="CHEBI:58856"/>
        <dbReference type="EC" id="4.2.1.119"/>
    </reaction>
    <physiologicalReaction direction="right-to-left" evidence="21">
        <dbReference type="Rhea" id="RHEA:26528"/>
    </physiologicalReaction>
</comment>
<dbReference type="GO" id="GO:0000038">
    <property type="term" value="P:very long-chain fatty acid metabolic process"/>
    <property type="evidence" value="ECO:0007669"/>
    <property type="project" value="Ensembl"/>
</dbReference>
<keyword evidence="8" id="KW-0560">Oxidoreductase</keyword>
<evidence type="ECO:0000256" key="4">
    <source>
        <dbReference type="ARBA" id="ARBA00011738"/>
    </source>
</evidence>
<dbReference type="Pfam" id="PF00106">
    <property type="entry name" value="adh_short"/>
    <property type="match status" value="1"/>
</dbReference>
<evidence type="ECO:0000256" key="15">
    <source>
        <dbReference type="ARBA" id="ARBA00050722"/>
    </source>
</evidence>
<evidence type="ECO:0000256" key="21">
    <source>
        <dbReference type="ARBA" id="ARBA00052416"/>
    </source>
</evidence>
<dbReference type="InterPro" id="IPR020904">
    <property type="entry name" value="Sc_DH/Rdtase_CS"/>
</dbReference>
<dbReference type="InterPro" id="IPR054357">
    <property type="entry name" value="MFE-2_N"/>
</dbReference>
<comment type="similarity">
    <text evidence="3">Belongs to the short-chain dehydrogenases/reductases (SDR) family.</text>
</comment>
<evidence type="ECO:0000256" key="17">
    <source>
        <dbReference type="ARBA" id="ARBA00050743"/>
    </source>
</evidence>
<dbReference type="GO" id="GO:0036111">
    <property type="term" value="P:very long-chain fatty-acyl-CoA metabolic process"/>
    <property type="evidence" value="ECO:0007669"/>
    <property type="project" value="Ensembl"/>
</dbReference>
<dbReference type="GO" id="GO:0042759">
    <property type="term" value="P:long-chain fatty acid biosynthetic process"/>
    <property type="evidence" value="ECO:0007669"/>
    <property type="project" value="Ensembl"/>
</dbReference>
<comment type="catalytic activity">
    <reaction evidence="14">
        <text>(24R,25R)-3alpha,7alpha,12alpha,24-tetrahydroxy-5beta-cholestan-26-oyl-CoA = (24E)-3alpha,7alpha,12alpha-trihydroxy-5beta-cholest-24-en-26-oyl-CoA + H2O</text>
        <dbReference type="Rhea" id="RHEA:18933"/>
        <dbReference type="ChEBI" id="CHEBI:15377"/>
        <dbReference type="ChEBI" id="CHEBI:59807"/>
        <dbReference type="ChEBI" id="CHEBI:59879"/>
        <dbReference type="EC" id="4.2.1.107"/>
    </reaction>
    <physiologicalReaction direction="right-to-left" evidence="14">
        <dbReference type="Rhea" id="RHEA:18935"/>
    </physiologicalReaction>
</comment>
<dbReference type="FunFam" id="3.10.129.10:FF:000019">
    <property type="entry name" value="peroxisomal multifunctional enzyme type 2"/>
    <property type="match status" value="1"/>
</dbReference>
<dbReference type="GO" id="GO:0042803">
    <property type="term" value="F:protein homodimerization activity"/>
    <property type="evidence" value="ECO:0007669"/>
    <property type="project" value="Ensembl"/>
</dbReference>
<dbReference type="Gene3D" id="3.40.50.720">
    <property type="entry name" value="NAD(P)-binding Rossmann-like Domain"/>
    <property type="match status" value="1"/>
</dbReference>
<name>A0A8C2MCF5_CRIGR</name>
<dbReference type="GO" id="GO:0004303">
    <property type="term" value="F:estradiol 17-beta-dehydrogenase [NAD(P)+] activity"/>
    <property type="evidence" value="ECO:0007669"/>
    <property type="project" value="Ensembl"/>
</dbReference>
<evidence type="ECO:0000256" key="14">
    <source>
        <dbReference type="ARBA" id="ARBA00050645"/>
    </source>
</evidence>
<evidence type="ECO:0000256" key="20">
    <source>
        <dbReference type="ARBA" id="ARBA00052006"/>
    </source>
</evidence>
<keyword evidence="5" id="KW-0597">Phosphoprotein</keyword>
<evidence type="ECO:0000256" key="24">
    <source>
        <dbReference type="ARBA" id="ARBA00056931"/>
    </source>
</evidence>
<dbReference type="InterPro" id="IPR051687">
    <property type="entry name" value="Peroxisomal_Beta-Oxidation"/>
</dbReference>
<dbReference type="FunFam" id="3.30.1050.10:FF:000004">
    <property type="entry name" value="Hydroxysteroid 17-beta dehydrogenase 4"/>
    <property type="match status" value="1"/>
</dbReference>
<dbReference type="InterPro" id="IPR036291">
    <property type="entry name" value="NAD(P)-bd_dom_sf"/>
</dbReference>
<dbReference type="InterPro" id="IPR036527">
    <property type="entry name" value="SCP2_sterol-bd_dom_sf"/>
</dbReference>
<dbReference type="PROSITE" id="PS00061">
    <property type="entry name" value="ADH_SHORT"/>
    <property type="match status" value="1"/>
</dbReference>
<organism evidence="31 32">
    <name type="scientific">Cricetulus griseus</name>
    <name type="common">Chinese hamster</name>
    <name type="synonym">Cricetulus barabensis griseus</name>
    <dbReference type="NCBI Taxonomy" id="10029"/>
    <lineage>
        <taxon>Eukaryota</taxon>
        <taxon>Metazoa</taxon>
        <taxon>Chordata</taxon>
        <taxon>Craniata</taxon>
        <taxon>Vertebrata</taxon>
        <taxon>Euteleostomi</taxon>
        <taxon>Mammalia</taxon>
        <taxon>Eutheria</taxon>
        <taxon>Euarchontoglires</taxon>
        <taxon>Glires</taxon>
        <taxon>Rodentia</taxon>
        <taxon>Myomorpha</taxon>
        <taxon>Muroidea</taxon>
        <taxon>Cricetidae</taxon>
        <taxon>Cricetinae</taxon>
        <taxon>Cricetulus</taxon>
    </lineage>
</organism>
<evidence type="ECO:0000256" key="11">
    <source>
        <dbReference type="ARBA" id="ARBA00023239"/>
    </source>
</evidence>
<dbReference type="UniPathway" id="UPA00659"/>
<protein>
    <recommendedName>
        <fullName evidence="26">17-beta-hydroxysteroid dehydrogenase 4</fullName>
    </recommendedName>
    <alternativeName>
        <fullName evidence="27">D-bifunctional protein</fullName>
    </alternativeName>
    <alternativeName>
        <fullName evidence="25">Multifunctional protein 2</fullName>
    </alternativeName>
</protein>
<evidence type="ECO:0000256" key="10">
    <source>
        <dbReference type="ARBA" id="ARBA00023140"/>
    </source>
</evidence>
<feature type="domain" description="MaoC-like" evidence="28">
    <location>
        <begin position="478"/>
        <end position="595"/>
    </location>
</feature>
<dbReference type="GO" id="GO:0036112">
    <property type="term" value="P:medium-chain fatty-acyl-CoA metabolic process"/>
    <property type="evidence" value="ECO:0007669"/>
    <property type="project" value="Ensembl"/>
</dbReference>
<comment type="catalytic activity">
    <reaction evidence="18">
        <text>(3R)-3-hydroxydecanoyl-CoA = (2E)-decenoyl-CoA + H2O</text>
        <dbReference type="Rhea" id="RHEA:45992"/>
        <dbReference type="ChEBI" id="CHEBI:15377"/>
        <dbReference type="ChEBI" id="CHEBI:61406"/>
        <dbReference type="ChEBI" id="CHEBI:74272"/>
    </reaction>
    <physiologicalReaction direction="right-to-left" evidence="18">
        <dbReference type="Rhea" id="RHEA:45994"/>
    </physiologicalReaction>
</comment>
<evidence type="ECO:0000256" key="23">
    <source>
        <dbReference type="ARBA" id="ARBA00052775"/>
    </source>
</evidence>
<comment type="catalytic activity">
    <reaction evidence="23">
        <text>(2E)-octenoyl-CoA + H2O = (3R)-hydroxyoctanoyl-CoA</text>
        <dbReference type="Rhea" id="RHEA:40187"/>
        <dbReference type="ChEBI" id="CHEBI:15377"/>
        <dbReference type="ChEBI" id="CHEBI:62242"/>
        <dbReference type="ChEBI" id="CHEBI:74279"/>
    </reaction>
    <physiologicalReaction direction="left-to-right" evidence="23">
        <dbReference type="Rhea" id="RHEA:40188"/>
    </physiologicalReaction>
</comment>
<evidence type="ECO:0000256" key="3">
    <source>
        <dbReference type="ARBA" id="ARBA00006484"/>
    </source>
</evidence>
<comment type="catalytic activity">
    <reaction evidence="15">
        <text>(2E)-hexadecenedioyl-CoA + H2O = (3R)-hydroxyhexadecanedioyl-CoA</text>
        <dbReference type="Rhea" id="RHEA:40255"/>
        <dbReference type="ChEBI" id="CHEBI:15377"/>
        <dbReference type="ChEBI" id="CHEBI:77075"/>
        <dbReference type="ChEBI" id="CHEBI:77079"/>
    </reaction>
    <physiologicalReaction direction="left-to-right" evidence="15">
        <dbReference type="Rhea" id="RHEA:40256"/>
    </physiologicalReaction>
</comment>
<evidence type="ECO:0000259" key="28">
    <source>
        <dbReference type="Pfam" id="PF01575"/>
    </source>
</evidence>
<evidence type="ECO:0000256" key="5">
    <source>
        <dbReference type="ARBA" id="ARBA00022553"/>
    </source>
</evidence>
<accession>A0A8C2MCF5</accession>
<sequence>MASPLRFDGRVVLVTGAGAGEPRAGPTIPMAGLRRAAAGCLAGAGTGCGGGVGAGVEIRRRGGKAVANYDSVEAGEKLVKTALDAFGRIDVVVNNAGILRDRSFSRISDEDWDIIQRVHLRGSFQVTRAAWDHMKKQNYGRILMTSSASGIYGNFGQANYSAAKMGVLGLCNTLAIEGRKNNIHCNTIAPNAGSRMTKTVLPEDIVEALKPDYVAPLVLWLCHESCEENGGLFEVGGGWIGKLRWEQTLGAVVRQRNQPVTPEAVRDKWEKICDFSNASKPQTIQESTGRVIEILHKIDSEGVSQNHTSHSTSTATSGFARAVGYKLPSFSSSYTELESIMYALGVGASVKNPKDLKFVYEGSADFSCLPTFGVIIAQKAMMNGGLAEIPGLSINFAKVLHGEQYLELYKPLPRSGELKCEAVVADILDKGSGIVIVMDVHSYSGKELICYNQFSVFVVGSGGFGGKRTSEKLKAAVAVPKRPPDAVLRDSTSLNQAALYRLSGDWNPLHIDPSFASIAGFEKPILHGLCTFGFSARHVLQQFADNDVSRFKAIKVRFAKPVYPGQTLQTEMWKEGNRIHFQTKVQETGDIVISNAYVDLVPTSGVSAQIPSKELQSALVFGEIGRRLKDIGHEVVKKVNAVFEWHITKGGNIAAKWTIDMKNGSGEVYQGPAKGSADTTIIISDEDFMEVVLGKLDPQKAFFSGRLMARGNIMLSQKLQMILKDYAKL</sequence>
<dbReference type="GO" id="GO:0005782">
    <property type="term" value="C:peroxisomal matrix"/>
    <property type="evidence" value="ECO:0007669"/>
    <property type="project" value="Ensembl"/>
</dbReference>
<keyword evidence="6" id="KW-0276">Fatty acid metabolism</keyword>
<comment type="catalytic activity">
    <reaction evidence="19">
        <text>(3R)-3-hydroxydecanoyl-CoA + NAD(+) = 3-oxodecanoyl-CoA + NADH + H(+)</text>
        <dbReference type="Rhea" id="RHEA:45832"/>
        <dbReference type="ChEBI" id="CHEBI:15378"/>
        <dbReference type="ChEBI" id="CHEBI:57540"/>
        <dbReference type="ChEBI" id="CHEBI:57945"/>
        <dbReference type="ChEBI" id="CHEBI:62548"/>
        <dbReference type="ChEBI" id="CHEBI:74272"/>
    </reaction>
    <physiologicalReaction direction="left-to-right" evidence="19">
        <dbReference type="Rhea" id="RHEA:45833"/>
    </physiologicalReaction>
</comment>
<evidence type="ECO:0000256" key="26">
    <source>
        <dbReference type="ARBA" id="ARBA00081543"/>
    </source>
</evidence>
<dbReference type="FunFam" id="1.10.287.4290:FF:000001">
    <property type="entry name" value="Peroxisomal multifunctional enzyme type 2"/>
    <property type="match status" value="1"/>
</dbReference>
<dbReference type="GO" id="GO:0060009">
    <property type="term" value="P:Sertoli cell development"/>
    <property type="evidence" value="ECO:0007669"/>
    <property type="project" value="Ensembl"/>
</dbReference>
<keyword evidence="10" id="KW-0576">Peroxisome</keyword>
<evidence type="ECO:0000256" key="2">
    <source>
        <dbReference type="ARBA" id="ARBA00005005"/>
    </source>
</evidence>
<dbReference type="FunFam" id="3.10.129.10:FF:000013">
    <property type="entry name" value="Peroxisomal multifunctional enzyme type 2"/>
    <property type="match status" value="1"/>
</dbReference>
<dbReference type="InterPro" id="IPR003033">
    <property type="entry name" value="SCP2_sterol-bd_dom"/>
</dbReference>
<dbReference type="SUPFAM" id="SSF54637">
    <property type="entry name" value="Thioesterase/thiol ester dehydrase-isomerase"/>
    <property type="match status" value="2"/>
</dbReference>
<evidence type="ECO:0000259" key="29">
    <source>
        <dbReference type="Pfam" id="PF02036"/>
    </source>
</evidence>
<dbReference type="Pfam" id="PF22622">
    <property type="entry name" value="MFE-2_hydrat-2_N"/>
    <property type="match status" value="1"/>
</dbReference>
<evidence type="ECO:0000256" key="6">
    <source>
        <dbReference type="ARBA" id="ARBA00022832"/>
    </source>
</evidence>
<dbReference type="GO" id="GO:0003857">
    <property type="term" value="F:(3S)-3-hydroxyacyl-CoA dehydrogenase (NAD+) activity"/>
    <property type="evidence" value="ECO:0007669"/>
    <property type="project" value="Ensembl"/>
</dbReference>
<dbReference type="Pfam" id="PF02036">
    <property type="entry name" value="SCP2"/>
    <property type="match status" value="1"/>
</dbReference>
<dbReference type="InterPro" id="IPR002539">
    <property type="entry name" value="MaoC-like_dom"/>
</dbReference>
<evidence type="ECO:0000256" key="8">
    <source>
        <dbReference type="ARBA" id="ARBA00023002"/>
    </source>
</evidence>
<dbReference type="GO" id="GO:0033540">
    <property type="term" value="P:fatty acid beta-oxidation using acyl-CoA oxidase"/>
    <property type="evidence" value="ECO:0007669"/>
    <property type="project" value="Ensembl"/>
</dbReference>
<comment type="catalytic activity">
    <reaction evidence="22">
        <text>a (3R)-3-hydroxyacyl-CoA + NAD(+) = a 3-oxoacyl-CoA + NADH + H(+)</text>
        <dbReference type="Rhea" id="RHEA:32711"/>
        <dbReference type="ChEBI" id="CHEBI:15378"/>
        <dbReference type="ChEBI" id="CHEBI:57319"/>
        <dbReference type="ChEBI" id="CHEBI:57540"/>
        <dbReference type="ChEBI" id="CHEBI:57945"/>
        <dbReference type="ChEBI" id="CHEBI:90726"/>
        <dbReference type="EC" id="1.1.1.n12"/>
    </reaction>
    <physiologicalReaction direction="left-to-right" evidence="22">
        <dbReference type="Rhea" id="RHEA:32712"/>
    </physiologicalReaction>
</comment>
<dbReference type="Gene3D" id="3.30.1050.10">
    <property type="entry name" value="SCP2 sterol-binding domain"/>
    <property type="match status" value="1"/>
</dbReference>
<dbReference type="Pfam" id="PF01575">
    <property type="entry name" value="MaoC_dehydratas"/>
    <property type="match status" value="1"/>
</dbReference>
<dbReference type="SUPFAM" id="SSF55718">
    <property type="entry name" value="SCP-like"/>
    <property type="match status" value="1"/>
</dbReference>
<dbReference type="CDD" id="cd03448">
    <property type="entry name" value="HDE_HSD"/>
    <property type="match status" value="1"/>
</dbReference>
<dbReference type="PANTHER" id="PTHR45024:SF2">
    <property type="entry name" value="SCP2 DOMAIN-CONTAINING PROTEIN"/>
    <property type="match status" value="1"/>
</dbReference>
<evidence type="ECO:0000313" key="32">
    <source>
        <dbReference type="Proteomes" id="UP000694386"/>
    </source>
</evidence>
<evidence type="ECO:0000256" key="18">
    <source>
        <dbReference type="ARBA" id="ARBA00051024"/>
    </source>
</evidence>
<evidence type="ECO:0000256" key="19">
    <source>
        <dbReference type="ARBA" id="ARBA00051981"/>
    </source>
</evidence>
<evidence type="ECO:0000313" key="31">
    <source>
        <dbReference type="Ensembl" id="ENSCGRP00001016984.1"/>
    </source>
</evidence>
<comment type="catalytic activity">
    <reaction evidence="16">
        <text>(3R)-hydroxyoctanoyl-CoA + NAD(+) = 3-oxooctanoyl-CoA + NADH + H(+)</text>
        <dbReference type="Rhea" id="RHEA:40191"/>
        <dbReference type="ChEBI" id="CHEBI:15378"/>
        <dbReference type="ChEBI" id="CHEBI:57540"/>
        <dbReference type="ChEBI" id="CHEBI:57945"/>
        <dbReference type="ChEBI" id="CHEBI:62619"/>
        <dbReference type="ChEBI" id="CHEBI:74279"/>
    </reaction>
    <physiologicalReaction direction="left-to-right" evidence="16">
        <dbReference type="Rhea" id="RHEA:40192"/>
    </physiologicalReaction>
</comment>
<comment type="catalytic activity">
    <reaction evidence="17">
        <text>(24R,25R)-3alpha,7alpha,12alpha,24-tetrahydroxy-5beta-cholestan-26-oyl-CoA + NAD(+) = 3alpha,7alpha,12alpha-trihydroxy-24-oxo-5beta-cholestan-26-oyl-CoA + NADH + H(+)</text>
        <dbReference type="Rhea" id="RHEA:47088"/>
        <dbReference type="ChEBI" id="CHEBI:15378"/>
        <dbReference type="ChEBI" id="CHEBI:57540"/>
        <dbReference type="ChEBI" id="CHEBI:57945"/>
        <dbReference type="ChEBI" id="CHEBI:58507"/>
        <dbReference type="ChEBI" id="CHEBI:59807"/>
    </reaction>
    <physiologicalReaction direction="left-to-right" evidence="17">
        <dbReference type="Rhea" id="RHEA:47089"/>
    </physiologicalReaction>
</comment>
<dbReference type="GO" id="GO:0018812">
    <property type="term" value="F:3-hydroxyacyl-CoA dehydratase activity"/>
    <property type="evidence" value="ECO:0007669"/>
    <property type="project" value="UniProtKB-EC"/>
</dbReference>
<dbReference type="GO" id="GO:0036109">
    <property type="term" value="P:alpha-linolenic acid metabolic process"/>
    <property type="evidence" value="ECO:0007669"/>
    <property type="project" value="Ensembl"/>
</dbReference>
<evidence type="ECO:0000256" key="22">
    <source>
        <dbReference type="ARBA" id="ARBA00052680"/>
    </source>
</evidence>
<comment type="catalytic activity">
    <reaction evidence="12">
        <text>(3R)-hydroxyhexadecanoyl-CoA + NAD(+) = 3-oxohexadecanoyl-CoA + NADH + H(+)</text>
        <dbReference type="Rhea" id="RHEA:40243"/>
        <dbReference type="ChEBI" id="CHEBI:15378"/>
        <dbReference type="ChEBI" id="CHEBI:57349"/>
        <dbReference type="ChEBI" id="CHEBI:57540"/>
        <dbReference type="ChEBI" id="CHEBI:57945"/>
        <dbReference type="ChEBI" id="CHEBI:74278"/>
    </reaction>
    <physiologicalReaction direction="left-to-right" evidence="12">
        <dbReference type="Rhea" id="RHEA:40244"/>
    </physiologicalReaction>
</comment>
<dbReference type="GO" id="GO:0033989">
    <property type="term" value="F:3alpha,7alpha,12alpha-trihydroxy-5beta-cholest-24-enoyl-CoA hydratase activity"/>
    <property type="evidence" value="ECO:0007669"/>
    <property type="project" value="UniProtKB-EC"/>
</dbReference>
<comment type="catalytic activity">
    <reaction evidence="20">
        <text>(3R)-hydroxyhexadecanoyl-CoA = (2E)-hexadecenoyl-CoA + H2O</text>
        <dbReference type="Rhea" id="RHEA:39159"/>
        <dbReference type="ChEBI" id="CHEBI:15377"/>
        <dbReference type="ChEBI" id="CHEBI:61526"/>
        <dbReference type="ChEBI" id="CHEBI:74278"/>
    </reaction>
    <physiologicalReaction direction="right-to-left" evidence="20">
        <dbReference type="Rhea" id="RHEA:39161"/>
    </physiologicalReaction>
</comment>
<evidence type="ECO:0000256" key="1">
    <source>
        <dbReference type="ARBA" id="ARBA00004275"/>
    </source>
</evidence>
<evidence type="ECO:0000256" key="16">
    <source>
        <dbReference type="ARBA" id="ARBA00050727"/>
    </source>
</evidence>
<dbReference type="GO" id="GO:0008209">
    <property type="term" value="P:androgen metabolic process"/>
    <property type="evidence" value="ECO:0007669"/>
    <property type="project" value="Ensembl"/>
</dbReference>
<evidence type="ECO:0000256" key="27">
    <source>
        <dbReference type="ARBA" id="ARBA00082547"/>
    </source>
</evidence>
<dbReference type="SMR" id="A0A8C2MCF5"/>
<keyword evidence="9" id="KW-0443">Lipid metabolism</keyword>
<evidence type="ECO:0000256" key="13">
    <source>
        <dbReference type="ARBA" id="ARBA00050536"/>
    </source>
</evidence>
<proteinExistence type="inferred from homology"/>
<dbReference type="PRINTS" id="PR00081">
    <property type="entry name" value="GDHRDH"/>
</dbReference>
<evidence type="ECO:0000256" key="12">
    <source>
        <dbReference type="ARBA" id="ARBA00050170"/>
    </source>
</evidence>